<comment type="caution">
    <text evidence="6">The sequence shown here is derived from an EMBL/GenBank/DDBJ whole genome shotgun (WGS) entry which is preliminary data.</text>
</comment>
<dbReference type="InterPro" id="IPR002641">
    <property type="entry name" value="PNPLA_dom"/>
</dbReference>
<keyword evidence="1 4" id="KW-0378">Hydrolase</keyword>
<dbReference type="InterPro" id="IPR016035">
    <property type="entry name" value="Acyl_Trfase/lysoPLipase"/>
</dbReference>
<feature type="active site" description="Proton acceptor" evidence="4">
    <location>
        <position position="152"/>
    </location>
</feature>
<evidence type="ECO:0000256" key="2">
    <source>
        <dbReference type="ARBA" id="ARBA00022963"/>
    </source>
</evidence>
<dbReference type="InterPro" id="IPR050301">
    <property type="entry name" value="NTE"/>
</dbReference>
<feature type="short sequence motif" description="DGA/G" evidence="4">
    <location>
        <begin position="152"/>
        <end position="154"/>
    </location>
</feature>
<evidence type="ECO:0000313" key="6">
    <source>
        <dbReference type="EMBL" id="GAK98107.1"/>
    </source>
</evidence>
<dbReference type="PANTHER" id="PTHR14226:SF78">
    <property type="entry name" value="SLR0060 PROTEIN"/>
    <property type="match status" value="1"/>
</dbReference>
<organism evidence="6 7">
    <name type="scientific">Nonlabens tegetincola</name>
    <dbReference type="NCBI Taxonomy" id="323273"/>
    <lineage>
        <taxon>Bacteria</taxon>
        <taxon>Pseudomonadati</taxon>
        <taxon>Bacteroidota</taxon>
        <taxon>Flavobacteriia</taxon>
        <taxon>Flavobacteriales</taxon>
        <taxon>Flavobacteriaceae</taxon>
        <taxon>Nonlabens</taxon>
    </lineage>
</organism>
<evidence type="ECO:0000259" key="5">
    <source>
        <dbReference type="PROSITE" id="PS51635"/>
    </source>
</evidence>
<proteinExistence type="predicted"/>
<sequence>MIMKKGLVLSGGGHRGVAHAGALQAMKEFELFPDEVSGSSAGAIVGAMYCAGYEPEDILSMFKEIKLFTFSTFARSKAGFVNSDVFRNYLIKYFPDNSFEKLERKLFVTATSLITGQKKVFSDGDLISSVLASAAVPGVFTPVEIDNDLYTDGGIIDNFPCKPLENRVDEMYGVYVCPLKEMNKNDFKRTIDVINRAVNLKMHDRSLKKFKYCKWVIAPQELESYHLFQASQADAIFEIGYREALKVLKLQYS</sequence>
<dbReference type="PANTHER" id="PTHR14226">
    <property type="entry name" value="NEUROPATHY TARGET ESTERASE/SWISS CHEESE D.MELANOGASTER"/>
    <property type="match status" value="1"/>
</dbReference>
<dbReference type="Gene3D" id="3.40.1090.10">
    <property type="entry name" value="Cytosolic phospholipase A2 catalytic domain"/>
    <property type="match status" value="2"/>
</dbReference>
<reference evidence="6" key="1">
    <citation type="journal article" date="2014" name="Genome Announc.">
        <title>Draft Genome Sequences of Marine Flavobacterium Nonlabens Strains NR17, NR24, NR27, NR32, NR33, and Ara13.</title>
        <authorList>
            <person name="Nakanishi M."/>
            <person name="Meirelles P."/>
            <person name="Suzuki R."/>
            <person name="Takatani N."/>
            <person name="Mino S."/>
            <person name="Suda W."/>
            <person name="Oshima K."/>
            <person name="Hattori M."/>
            <person name="Ohkuma M."/>
            <person name="Hosokawa M."/>
            <person name="Miyashita K."/>
            <person name="Thompson F.L."/>
            <person name="Niwa A."/>
            <person name="Sawabe T."/>
            <person name="Sawabe T."/>
        </authorList>
    </citation>
    <scope>NUCLEOTIDE SEQUENCE [LARGE SCALE GENOMIC DNA]</scope>
    <source>
        <strain evidence="6">JCM 19294</strain>
    </source>
</reference>
<evidence type="ECO:0000256" key="4">
    <source>
        <dbReference type="PROSITE-ProRule" id="PRU01161"/>
    </source>
</evidence>
<dbReference type="AlphaFoldDB" id="A0A090Q7C5"/>
<name>A0A090Q7C5_9FLAO</name>
<feature type="active site" description="Nucleophile" evidence="4">
    <location>
        <position position="40"/>
    </location>
</feature>
<dbReference type="GO" id="GO:0006508">
    <property type="term" value="P:proteolysis"/>
    <property type="evidence" value="ECO:0007669"/>
    <property type="project" value="UniProtKB-KW"/>
</dbReference>
<gene>
    <name evidence="6" type="ORF">JCM19294_740</name>
</gene>
<protein>
    <submittedName>
        <fullName evidence="6">Serine protease</fullName>
    </submittedName>
</protein>
<dbReference type="EMBL" id="BBML01000009">
    <property type="protein sequence ID" value="GAK98107.1"/>
    <property type="molecule type" value="Genomic_DNA"/>
</dbReference>
<dbReference type="PROSITE" id="PS51635">
    <property type="entry name" value="PNPLA"/>
    <property type="match status" value="1"/>
</dbReference>
<keyword evidence="2 4" id="KW-0442">Lipid degradation</keyword>
<evidence type="ECO:0000256" key="1">
    <source>
        <dbReference type="ARBA" id="ARBA00022801"/>
    </source>
</evidence>
<feature type="short sequence motif" description="GXSXG" evidence="4">
    <location>
        <begin position="38"/>
        <end position="42"/>
    </location>
</feature>
<dbReference type="SUPFAM" id="SSF52151">
    <property type="entry name" value="FabD/lysophospholipase-like"/>
    <property type="match status" value="1"/>
</dbReference>
<accession>A0A090Q7C5</accession>
<feature type="short sequence motif" description="GXGXXG" evidence="4">
    <location>
        <begin position="11"/>
        <end position="16"/>
    </location>
</feature>
<keyword evidence="7" id="KW-1185">Reference proteome</keyword>
<dbReference type="CDD" id="cd07205">
    <property type="entry name" value="Pat_PNPLA6_PNPLA7_NTE1_like"/>
    <property type="match status" value="1"/>
</dbReference>
<dbReference type="GO" id="GO:0016042">
    <property type="term" value="P:lipid catabolic process"/>
    <property type="evidence" value="ECO:0007669"/>
    <property type="project" value="UniProtKB-UniRule"/>
</dbReference>
<keyword evidence="6" id="KW-0645">Protease</keyword>
<dbReference type="Proteomes" id="UP000029221">
    <property type="component" value="Unassembled WGS sequence"/>
</dbReference>
<dbReference type="Pfam" id="PF01734">
    <property type="entry name" value="Patatin"/>
    <property type="match status" value="1"/>
</dbReference>
<evidence type="ECO:0000256" key="3">
    <source>
        <dbReference type="ARBA" id="ARBA00023098"/>
    </source>
</evidence>
<dbReference type="GO" id="GO:0008233">
    <property type="term" value="F:peptidase activity"/>
    <property type="evidence" value="ECO:0007669"/>
    <property type="project" value="UniProtKB-KW"/>
</dbReference>
<evidence type="ECO:0000313" key="7">
    <source>
        <dbReference type="Proteomes" id="UP000029221"/>
    </source>
</evidence>
<dbReference type="eggNOG" id="COG1752">
    <property type="taxonomic scope" value="Bacteria"/>
</dbReference>
<keyword evidence="3 4" id="KW-0443">Lipid metabolism</keyword>
<dbReference type="STRING" id="319236.BST91_04955"/>
<feature type="domain" description="PNPLA" evidence="5">
    <location>
        <begin position="7"/>
        <end position="165"/>
    </location>
</feature>